<dbReference type="Gene3D" id="3.40.50.1820">
    <property type="entry name" value="alpha/beta hydrolase"/>
    <property type="match status" value="1"/>
</dbReference>
<comment type="caution">
    <text evidence="5">The sequence shown here is derived from an EMBL/GenBank/DDBJ whole genome shotgun (WGS) entry which is preliminary data.</text>
</comment>
<dbReference type="InterPro" id="IPR006162">
    <property type="entry name" value="Ppantetheine_attach_site"/>
</dbReference>
<dbReference type="EMBL" id="BDCX01000033">
    <property type="protein sequence ID" value="GAT71460.1"/>
    <property type="molecule type" value="Genomic_DNA"/>
</dbReference>
<dbReference type="InterPro" id="IPR020802">
    <property type="entry name" value="TesA-like"/>
</dbReference>
<dbReference type="InterPro" id="IPR009081">
    <property type="entry name" value="PP-bd_ACP"/>
</dbReference>
<dbReference type="STRING" id="161355.PS9374_07151"/>
<sequence>MVAVRLDVRVLAGAGAGLPSVFAGLVPVARRRAAGGGGAGGLGRRLAGLGAQEREAALLELVLEHAARLLGHQGAGDVDPERDFLEAGFDSVGALELRNALNEATGLRLPPMVVFSNKTPADLAGFVAEEFTAHLSRAEVETGTGTGSRAPSAPAPDTVSDIFRGAVMAGRLEEGFEVLTAIARVRPSFSSAADLERIPAPVKLADGPGRPRLLCLSTPMATGGVYQHARLASHFRGVRQVSAIPLSGFLPGEPLPVSIDAAVEVLAESVLLAAEGEPFVLVGYSAGGIFAAATAHRLETAAGAGPYGVVLLDTYESDGGGRAGLAKELVFGMLEMEQVFGGFDSARLSTMGRYGELLVDMPPARVEAPVLFVQCQESFAGTGEGLEDWRAAPWDPAHTLRTVPADHFSILENRAAETARVIEDWLGSTPRP</sequence>
<evidence type="ECO:0000256" key="3">
    <source>
        <dbReference type="ARBA" id="ARBA00022679"/>
    </source>
</evidence>
<dbReference type="GO" id="GO:0031177">
    <property type="term" value="F:phosphopantetheine binding"/>
    <property type="evidence" value="ECO:0007669"/>
    <property type="project" value="InterPro"/>
</dbReference>
<dbReference type="SMART" id="SM00824">
    <property type="entry name" value="PKS_TE"/>
    <property type="match status" value="1"/>
</dbReference>
<gene>
    <name evidence="5" type="ORF">PS9374_07151</name>
</gene>
<dbReference type="InterPro" id="IPR029058">
    <property type="entry name" value="AB_hydrolase_fold"/>
</dbReference>
<dbReference type="Pfam" id="PF00975">
    <property type="entry name" value="Thioesterase"/>
    <property type="match status" value="1"/>
</dbReference>
<evidence type="ECO:0000313" key="5">
    <source>
        <dbReference type="EMBL" id="GAT71460.1"/>
    </source>
</evidence>
<keyword evidence="3" id="KW-0808">Transferase</keyword>
<dbReference type="AlphaFoldDB" id="A0A171DQX7"/>
<evidence type="ECO:0000256" key="2">
    <source>
        <dbReference type="ARBA" id="ARBA00022553"/>
    </source>
</evidence>
<dbReference type="Pfam" id="PF00550">
    <property type="entry name" value="PP-binding"/>
    <property type="match status" value="1"/>
</dbReference>
<evidence type="ECO:0000259" key="4">
    <source>
        <dbReference type="PROSITE" id="PS50075"/>
    </source>
</evidence>
<dbReference type="InterPro" id="IPR036736">
    <property type="entry name" value="ACP-like_sf"/>
</dbReference>
<dbReference type="InterPro" id="IPR001031">
    <property type="entry name" value="Thioesterase"/>
</dbReference>
<proteinExistence type="predicted"/>
<dbReference type="PROSITE" id="PS50075">
    <property type="entry name" value="CARRIER"/>
    <property type="match status" value="1"/>
</dbReference>
<dbReference type="InterPro" id="IPR050091">
    <property type="entry name" value="PKS_NRPS_Biosynth_Enz"/>
</dbReference>
<organism evidence="5 6">
    <name type="scientific">Planomonospora sphaerica</name>
    <dbReference type="NCBI Taxonomy" id="161355"/>
    <lineage>
        <taxon>Bacteria</taxon>
        <taxon>Bacillati</taxon>
        <taxon>Actinomycetota</taxon>
        <taxon>Actinomycetes</taxon>
        <taxon>Streptosporangiales</taxon>
        <taxon>Streptosporangiaceae</taxon>
        <taxon>Planomonospora</taxon>
    </lineage>
</organism>
<dbReference type="GO" id="GO:0006633">
    <property type="term" value="P:fatty acid biosynthetic process"/>
    <property type="evidence" value="ECO:0007669"/>
    <property type="project" value="TreeGrafter"/>
</dbReference>
<dbReference type="SMART" id="SM00823">
    <property type="entry name" value="PKS_PP"/>
    <property type="match status" value="1"/>
</dbReference>
<reference evidence="6" key="2">
    <citation type="submission" date="2016-04" db="EMBL/GenBank/DDBJ databases">
        <title>Planomonospora sphaerica JCM9374 whole genome shotgun sequence.</title>
        <authorList>
            <person name="Suzuki T."/>
            <person name="Dohra H."/>
            <person name="Kodani S."/>
        </authorList>
    </citation>
    <scope>NUCLEOTIDE SEQUENCE [LARGE SCALE GENOMIC DNA]</scope>
    <source>
        <strain evidence="6">JCM 9374</strain>
    </source>
</reference>
<keyword evidence="2" id="KW-0597">Phosphoprotein</keyword>
<dbReference type="PROSITE" id="PS00012">
    <property type="entry name" value="PHOSPHOPANTETHEINE"/>
    <property type="match status" value="1"/>
</dbReference>
<protein>
    <submittedName>
        <fullName evidence="5">Beta-ketoacyl synthase</fullName>
    </submittedName>
</protein>
<dbReference type="Gene3D" id="1.10.1200.10">
    <property type="entry name" value="ACP-like"/>
    <property type="match status" value="1"/>
</dbReference>
<reference evidence="5 6" key="1">
    <citation type="journal article" date="2016" name="Genome Announc.">
        <title>Draft Genome Sequence of Planomonospora sphaerica JCM9374, a Rare Actinomycete.</title>
        <authorList>
            <person name="Dohra H."/>
            <person name="Suzuki T."/>
            <person name="Inoue Y."/>
            <person name="Kodani S."/>
        </authorList>
    </citation>
    <scope>NUCLEOTIDE SEQUENCE [LARGE SCALE GENOMIC DNA]</scope>
    <source>
        <strain evidence="5 6">JCM 9374</strain>
    </source>
</reference>
<keyword evidence="6" id="KW-1185">Reference proteome</keyword>
<name>A0A171DQX7_9ACTN</name>
<dbReference type="GO" id="GO:0004312">
    <property type="term" value="F:fatty acid synthase activity"/>
    <property type="evidence" value="ECO:0007669"/>
    <property type="project" value="TreeGrafter"/>
</dbReference>
<evidence type="ECO:0000256" key="1">
    <source>
        <dbReference type="ARBA" id="ARBA00022450"/>
    </source>
</evidence>
<evidence type="ECO:0000313" key="6">
    <source>
        <dbReference type="Proteomes" id="UP000077701"/>
    </source>
</evidence>
<dbReference type="InterPro" id="IPR020806">
    <property type="entry name" value="PKS_PP-bd"/>
</dbReference>
<accession>A0A171DQX7</accession>
<dbReference type="Proteomes" id="UP000077701">
    <property type="component" value="Unassembled WGS sequence"/>
</dbReference>
<keyword evidence="1" id="KW-0596">Phosphopantetheine</keyword>
<dbReference type="PANTHER" id="PTHR43775">
    <property type="entry name" value="FATTY ACID SYNTHASE"/>
    <property type="match status" value="1"/>
</dbReference>
<feature type="domain" description="Carrier" evidence="4">
    <location>
        <begin position="56"/>
        <end position="131"/>
    </location>
</feature>
<dbReference type="SUPFAM" id="SSF53474">
    <property type="entry name" value="alpha/beta-Hydrolases"/>
    <property type="match status" value="1"/>
</dbReference>
<dbReference type="PANTHER" id="PTHR43775:SF51">
    <property type="entry name" value="INACTIVE PHENOLPHTHIOCEROL SYNTHESIS POLYKETIDE SYNTHASE TYPE I PKS1-RELATED"/>
    <property type="match status" value="1"/>
</dbReference>